<dbReference type="PANTHER" id="PTHR47926">
    <property type="entry name" value="PENTATRICOPEPTIDE REPEAT-CONTAINING PROTEIN"/>
    <property type="match status" value="1"/>
</dbReference>
<dbReference type="RefSeq" id="XP_022137608.1">
    <property type="nucleotide sequence ID" value="XM_022281916.1"/>
</dbReference>
<keyword evidence="2" id="KW-0677">Repeat</keyword>
<evidence type="ECO:0000313" key="7">
    <source>
        <dbReference type="RefSeq" id="XP_022137609.1"/>
    </source>
</evidence>
<dbReference type="GO" id="GO:0003723">
    <property type="term" value="F:RNA binding"/>
    <property type="evidence" value="ECO:0007669"/>
    <property type="project" value="InterPro"/>
</dbReference>
<feature type="domain" description="DYW" evidence="4">
    <location>
        <begin position="550"/>
        <end position="642"/>
    </location>
</feature>
<dbReference type="InterPro" id="IPR046960">
    <property type="entry name" value="PPR_At4g14850-like_plant"/>
</dbReference>
<evidence type="ECO:0000313" key="6">
    <source>
        <dbReference type="RefSeq" id="XP_022137608.1"/>
    </source>
</evidence>
<keyword evidence="5" id="KW-1185">Reference proteome</keyword>
<protein>
    <submittedName>
        <fullName evidence="6 7">Pentatricopeptide repeat-containing protein At1g74630</fullName>
    </submittedName>
</protein>
<dbReference type="NCBIfam" id="TIGR00756">
    <property type="entry name" value="PPR"/>
    <property type="match status" value="3"/>
</dbReference>
<dbReference type="RefSeq" id="XP_022137609.1">
    <property type="nucleotide sequence ID" value="XM_022281917.1"/>
</dbReference>
<dbReference type="FunFam" id="1.25.40.10:FF:001093">
    <property type="entry name" value="Pentatricopeptide repeat-containing protein At2g34400"/>
    <property type="match status" value="1"/>
</dbReference>
<dbReference type="GeneID" id="111009010"/>
<evidence type="ECO:0000256" key="3">
    <source>
        <dbReference type="PROSITE-ProRule" id="PRU00708"/>
    </source>
</evidence>
<dbReference type="SUPFAM" id="SSF48452">
    <property type="entry name" value="TPR-like"/>
    <property type="match status" value="1"/>
</dbReference>
<dbReference type="GO" id="GO:0008270">
    <property type="term" value="F:zinc ion binding"/>
    <property type="evidence" value="ECO:0007669"/>
    <property type="project" value="InterPro"/>
</dbReference>
<dbReference type="AlphaFoldDB" id="A0A6J1C7Q5"/>
<dbReference type="OrthoDB" id="2122657at2759"/>
<evidence type="ECO:0000259" key="4">
    <source>
        <dbReference type="Pfam" id="PF14432"/>
    </source>
</evidence>
<dbReference type="Gene3D" id="1.25.40.10">
    <property type="entry name" value="Tetratricopeptide repeat domain"/>
    <property type="match status" value="3"/>
</dbReference>
<dbReference type="Proteomes" id="UP000504603">
    <property type="component" value="Unplaced"/>
</dbReference>
<organism evidence="5 7">
    <name type="scientific">Momordica charantia</name>
    <name type="common">Bitter gourd</name>
    <name type="synonym">Balsam pear</name>
    <dbReference type="NCBI Taxonomy" id="3673"/>
    <lineage>
        <taxon>Eukaryota</taxon>
        <taxon>Viridiplantae</taxon>
        <taxon>Streptophyta</taxon>
        <taxon>Embryophyta</taxon>
        <taxon>Tracheophyta</taxon>
        <taxon>Spermatophyta</taxon>
        <taxon>Magnoliopsida</taxon>
        <taxon>eudicotyledons</taxon>
        <taxon>Gunneridae</taxon>
        <taxon>Pentapetalae</taxon>
        <taxon>rosids</taxon>
        <taxon>fabids</taxon>
        <taxon>Cucurbitales</taxon>
        <taxon>Cucurbitaceae</taxon>
        <taxon>Momordiceae</taxon>
        <taxon>Momordica</taxon>
    </lineage>
</organism>
<proteinExistence type="inferred from homology"/>
<evidence type="ECO:0000256" key="2">
    <source>
        <dbReference type="ARBA" id="ARBA00022737"/>
    </source>
</evidence>
<dbReference type="InterPro" id="IPR032867">
    <property type="entry name" value="DYW_dom"/>
</dbReference>
<evidence type="ECO:0000313" key="5">
    <source>
        <dbReference type="Proteomes" id="UP000504603"/>
    </source>
</evidence>
<feature type="repeat" description="PPR" evidence="3">
    <location>
        <begin position="69"/>
        <end position="103"/>
    </location>
</feature>
<dbReference type="Pfam" id="PF01535">
    <property type="entry name" value="PPR"/>
    <property type="match status" value="6"/>
</dbReference>
<sequence length="642" mass="72643">MNSRELHCLALLSKCKSLRTLKQIHAFTFRTGLDTDLLVAGKLLLHCAVTLPDSLHYARRLFLDIRNPDVFMYNTLIRGLSGSDHPCHALLLFVEMRRKSMALPDSFSFAFVIKAAANCRALRDGLQLHRQAIGYGLDTHLFVGTTLISMYAECASLDFARKVFDEMTKPNIVAWNAVVAACFRCEEVKDAEKLFHRMPIRNLTSWNIMLAGYTKAGELRLASKMFMNVPVKDDVSWSTMIVGFAHNGNFNNAFTFFRELRREGMRPNEVSLTGVLSACAQAGAFEFGRIVHAFVEKSGFLQIISVNNALIDTYSKCGNLYMARLVFDKMLKRSAVSWTAMIAGLAMHGYGEEAIRLFSEMEESNIQPDGVIFISILYACSHAGLVELGCKYFSRMIDLYGIEPAMEHYGCIVDLYGRAGKLQQAFEFVSQMPVPPNDIVWRTLLGACSIHGNLELAEKVKRRLSELDPGNSGDHILLSNIYAVSGKWNDVATLRRSMTHQRLQKTPGWSMIEVDRIMYSFIAGEKQNEMTKEAHEKLREVMSRLRVEGGYVPQIGAVLHDIELEEKEDSVLKHSEKLAVAFGMARLPRGRGIRVVKNLRICRDCHTVMKLISKVYEVEIVVRDRSRFHSFRHGSCSCRDFW</sequence>
<reference evidence="6 7" key="1">
    <citation type="submission" date="2025-04" db="UniProtKB">
        <authorList>
            <consortium name="RefSeq"/>
        </authorList>
    </citation>
    <scope>IDENTIFICATION</scope>
    <source>
        <strain evidence="6 7">OHB3-1</strain>
    </source>
</reference>
<accession>A0A6J1C7Q5</accession>
<dbReference type="KEGG" id="mcha:111009010"/>
<feature type="repeat" description="PPR" evidence="3">
    <location>
        <begin position="233"/>
        <end position="267"/>
    </location>
</feature>
<evidence type="ECO:0000256" key="1">
    <source>
        <dbReference type="ARBA" id="ARBA00006643"/>
    </source>
</evidence>
<dbReference type="GO" id="GO:0009451">
    <property type="term" value="P:RNA modification"/>
    <property type="evidence" value="ECO:0007669"/>
    <property type="project" value="InterPro"/>
</dbReference>
<dbReference type="InterPro" id="IPR046848">
    <property type="entry name" value="E_motif"/>
</dbReference>
<feature type="repeat" description="PPR" evidence="3">
    <location>
        <begin position="334"/>
        <end position="368"/>
    </location>
</feature>
<comment type="similarity">
    <text evidence="1">Belongs to the PPR family. PCMP-H subfamily.</text>
</comment>
<dbReference type="PROSITE" id="PS51375">
    <property type="entry name" value="PPR"/>
    <property type="match status" value="4"/>
</dbReference>
<dbReference type="Pfam" id="PF13041">
    <property type="entry name" value="PPR_2"/>
    <property type="match status" value="2"/>
</dbReference>
<feature type="repeat" description="PPR" evidence="3">
    <location>
        <begin position="171"/>
        <end position="205"/>
    </location>
</feature>
<dbReference type="Pfam" id="PF20431">
    <property type="entry name" value="E_motif"/>
    <property type="match status" value="1"/>
</dbReference>
<dbReference type="InterPro" id="IPR002885">
    <property type="entry name" value="PPR_rpt"/>
</dbReference>
<dbReference type="Pfam" id="PF14432">
    <property type="entry name" value="DYW_deaminase"/>
    <property type="match status" value="1"/>
</dbReference>
<dbReference type="FunFam" id="1.25.40.10:FF:000470">
    <property type="entry name" value="Pentatricopeptide repeat-containing protein At5g66520"/>
    <property type="match status" value="1"/>
</dbReference>
<name>A0A6J1C7Q5_MOMCH</name>
<dbReference type="InterPro" id="IPR011990">
    <property type="entry name" value="TPR-like_helical_dom_sf"/>
</dbReference>
<dbReference type="PANTHER" id="PTHR47926:SF411">
    <property type="entry name" value="PENTATRICOPEPTIDE REPEAT-CONTAINING PROTEIN"/>
    <property type="match status" value="1"/>
</dbReference>
<gene>
    <name evidence="6 7" type="primary">LOC111009010</name>
</gene>